<keyword evidence="1" id="KW-1133">Transmembrane helix</keyword>
<dbReference type="AlphaFoldDB" id="A0A1N6KPI9"/>
<protein>
    <submittedName>
        <fullName evidence="2">Uncharacterized protein</fullName>
    </submittedName>
</protein>
<dbReference type="EMBL" id="FSRU01000002">
    <property type="protein sequence ID" value="SIO58434.1"/>
    <property type="molecule type" value="Genomic_DNA"/>
</dbReference>
<dbReference type="Proteomes" id="UP000185151">
    <property type="component" value="Unassembled WGS sequence"/>
</dbReference>
<sequence>MTLDGGWGLIIAGMLVLIVGAVGTLIWRHVDNAQKSASEAHEALARLAEKVHAQKEDSLRFETHVANTYARLLGVERMETNIFAVMARFETKLDTLLEYRSNNHG</sequence>
<evidence type="ECO:0000313" key="2">
    <source>
        <dbReference type="EMBL" id="SIO58434.1"/>
    </source>
</evidence>
<evidence type="ECO:0000256" key="1">
    <source>
        <dbReference type="SAM" id="Phobius"/>
    </source>
</evidence>
<accession>A0A1N6KPI9</accession>
<organism evidence="2 3">
    <name type="scientific">Paraburkholderia phenazinium</name>
    <dbReference type="NCBI Taxonomy" id="60549"/>
    <lineage>
        <taxon>Bacteria</taxon>
        <taxon>Pseudomonadati</taxon>
        <taxon>Pseudomonadota</taxon>
        <taxon>Betaproteobacteria</taxon>
        <taxon>Burkholderiales</taxon>
        <taxon>Burkholderiaceae</taxon>
        <taxon>Paraburkholderia</taxon>
    </lineage>
</organism>
<dbReference type="RefSeq" id="WP_074298706.1">
    <property type="nucleotide sequence ID" value="NZ_FSRU01000002.1"/>
</dbReference>
<keyword evidence="3" id="KW-1185">Reference proteome</keyword>
<proteinExistence type="predicted"/>
<gene>
    <name evidence="2" type="ORF">SAMN05444165_4143</name>
</gene>
<name>A0A1N6KPI9_9BURK</name>
<feature type="transmembrane region" description="Helical" evidence="1">
    <location>
        <begin position="6"/>
        <end position="27"/>
    </location>
</feature>
<evidence type="ECO:0000313" key="3">
    <source>
        <dbReference type="Proteomes" id="UP000185151"/>
    </source>
</evidence>
<keyword evidence="1" id="KW-0812">Transmembrane</keyword>
<keyword evidence="1" id="KW-0472">Membrane</keyword>
<reference evidence="2 3" key="1">
    <citation type="submission" date="2016-11" db="EMBL/GenBank/DDBJ databases">
        <authorList>
            <person name="Jaros S."/>
            <person name="Januszkiewicz K."/>
            <person name="Wedrychowicz H."/>
        </authorList>
    </citation>
    <scope>NUCLEOTIDE SEQUENCE [LARGE SCALE GENOMIC DNA]</scope>
    <source>
        <strain evidence="2 3">GAS95</strain>
    </source>
</reference>